<sequence length="169" mass="17313">MTAVLSVRRADITRVAVDAIVNAANSSLLGGGGVDGAIHRAAGPGLLEECAALRGCPTGQARITGGHRLPARHVIHAVGPVWHGGDQGEAEALAGCYTAAVVLAQEHGCRSVAFPSISTGIFGYPQDQAAAIAVHAVRRALATAPDVESVVFCVFSDEDLAIYRGILSH</sequence>
<comment type="caution">
    <text evidence="2">The sequence shown here is derived from an EMBL/GenBank/DDBJ whole genome shotgun (WGS) entry which is preliminary data.</text>
</comment>
<proteinExistence type="predicted"/>
<evidence type="ECO:0000313" key="2">
    <source>
        <dbReference type="EMBL" id="GAA5519988.1"/>
    </source>
</evidence>
<name>A0ABP9WM26_9MICO</name>
<accession>A0ABP9WM26</accession>
<reference evidence="2 3" key="1">
    <citation type="submission" date="2024-02" db="EMBL/GenBank/DDBJ databases">
        <title>Lysinimicrobium sediminis NBRC 112286.</title>
        <authorList>
            <person name="Ichikawa N."/>
            <person name="Katano-Makiyama Y."/>
            <person name="Hidaka K."/>
        </authorList>
    </citation>
    <scope>NUCLEOTIDE SEQUENCE [LARGE SCALE GENOMIC DNA]</scope>
    <source>
        <strain evidence="2 3">NBRC 112286</strain>
    </source>
</reference>
<evidence type="ECO:0000313" key="3">
    <source>
        <dbReference type="Proteomes" id="UP001426770"/>
    </source>
</evidence>
<feature type="domain" description="Macro" evidence="1">
    <location>
        <begin position="1"/>
        <end position="169"/>
    </location>
</feature>
<dbReference type="PANTHER" id="PTHR11106">
    <property type="entry name" value="GANGLIOSIDE INDUCED DIFFERENTIATION ASSOCIATED PROTEIN 2-RELATED"/>
    <property type="match status" value="1"/>
</dbReference>
<organism evidence="2 3">
    <name type="scientific">Demequina sediminis</name>
    <dbReference type="NCBI Taxonomy" id="1930058"/>
    <lineage>
        <taxon>Bacteria</taxon>
        <taxon>Bacillati</taxon>
        <taxon>Actinomycetota</taxon>
        <taxon>Actinomycetes</taxon>
        <taxon>Micrococcales</taxon>
        <taxon>Demequinaceae</taxon>
        <taxon>Demequina</taxon>
    </lineage>
</organism>
<dbReference type="PANTHER" id="PTHR11106:SF27">
    <property type="entry name" value="MACRO DOMAIN-CONTAINING PROTEIN"/>
    <property type="match status" value="1"/>
</dbReference>
<keyword evidence="3" id="KW-1185">Reference proteome</keyword>
<dbReference type="SUPFAM" id="SSF52949">
    <property type="entry name" value="Macro domain-like"/>
    <property type="match status" value="1"/>
</dbReference>
<dbReference type="EMBL" id="BAABRR010000017">
    <property type="protein sequence ID" value="GAA5519988.1"/>
    <property type="molecule type" value="Genomic_DNA"/>
</dbReference>
<dbReference type="Gene3D" id="3.40.220.10">
    <property type="entry name" value="Leucine Aminopeptidase, subunit E, domain 1"/>
    <property type="match status" value="1"/>
</dbReference>
<dbReference type="CDD" id="cd02908">
    <property type="entry name" value="Macro_OAADPr_deacetylase"/>
    <property type="match status" value="1"/>
</dbReference>
<gene>
    <name evidence="2" type="primary">ymdB</name>
    <name evidence="2" type="ORF">Lsed01_02449</name>
</gene>
<dbReference type="SMART" id="SM00506">
    <property type="entry name" value="A1pp"/>
    <property type="match status" value="1"/>
</dbReference>
<dbReference type="PROSITE" id="PS51154">
    <property type="entry name" value="MACRO"/>
    <property type="match status" value="1"/>
</dbReference>
<dbReference type="InterPro" id="IPR043472">
    <property type="entry name" value="Macro_dom-like"/>
</dbReference>
<dbReference type="Proteomes" id="UP001426770">
    <property type="component" value="Unassembled WGS sequence"/>
</dbReference>
<dbReference type="NCBIfam" id="NF001664">
    <property type="entry name" value="PRK00431.1-6"/>
    <property type="match status" value="1"/>
</dbReference>
<dbReference type="InterPro" id="IPR002589">
    <property type="entry name" value="Macro_dom"/>
</dbReference>
<dbReference type="RefSeq" id="WP_286216252.1">
    <property type="nucleotide sequence ID" value="NZ_AP027736.1"/>
</dbReference>
<dbReference type="Pfam" id="PF01661">
    <property type="entry name" value="Macro"/>
    <property type="match status" value="1"/>
</dbReference>
<evidence type="ECO:0000259" key="1">
    <source>
        <dbReference type="PROSITE" id="PS51154"/>
    </source>
</evidence>
<protein>
    <submittedName>
        <fullName evidence="2">O-acetyl-ADP-ribose deacetylase</fullName>
    </submittedName>
</protein>